<organism evidence="1 2">
    <name type="scientific">Phaeosphaeria nodorum (strain SN15 / ATCC MYA-4574 / FGSC 10173)</name>
    <name type="common">Glume blotch fungus</name>
    <name type="synonym">Parastagonospora nodorum</name>
    <dbReference type="NCBI Taxonomy" id="321614"/>
    <lineage>
        <taxon>Eukaryota</taxon>
        <taxon>Fungi</taxon>
        <taxon>Dikarya</taxon>
        <taxon>Ascomycota</taxon>
        <taxon>Pezizomycotina</taxon>
        <taxon>Dothideomycetes</taxon>
        <taxon>Pleosporomycetidae</taxon>
        <taxon>Pleosporales</taxon>
        <taxon>Pleosporineae</taxon>
        <taxon>Phaeosphaeriaceae</taxon>
        <taxon>Parastagonospora</taxon>
    </lineage>
</organism>
<keyword evidence="2" id="KW-1185">Reference proteome</keyword>
<dbReference type="EMBL" id="CP069027">
    <property type="protein sequence ID" value="QRC95335.1"/>
    <property type="molecule type" value="Genomic_DNA"/>
</dbReference>
<evidence type="ECO:0000313" key="2">
    <source>
        <dbReference type="Proteomes" id="UP000663193"/>
    </source>
</evidence>
<reference evidence="2" key="1">
    <citation type="journal article" date="2021" name="BMC Genomics">
        <title>Chromosome-level genome assembly and manually-curated proteome of model necrotroph Parastagonospora nodorum Sn15 reveals a genome-wide trove of candidate effector homologs, and redundancy of virulence-related functions within an accessory chromosome.</title>
        <authorList>
            <person name="Bertazzoni S."/>
            <person name="Jones D.A.B."/>
            <person name="Phan H.T."/>
            <person name="Tan K.-C."/>
            <person name="Hane J.K."/>
        </authorList>
    </citation>
    <scope>NUCLEOTIDE SEQUENCE [LARGE SCALE GENOMIC DNA]</scope>
    <source>
        <strain evidence="2">SN15 / ATCC MYA-4574 / FGSC 10173)</strain>
    </source>
</reference>
<dbReference type="Proteomes" id="UP000663193">
    <property type="component" value="Chromosome 5"/>
</dbReference>
<dbReference type="VEuPathDB" id="FungiDB:JI435_407190"/>
<evidence type="ECO:0000313" key="1">
    <source>
        <dbReference type="EMBL" id="QRC95335.1"/>
    </source>
</evidence>
<accession>A0A7U2EYE2</accession>
<sequence>MSLFVGPIDVPTHFIYDPARPLGLRWKRHFVPSTSKLLGPKCIHAHAGCATVFLFCDKCEMCVKLATETEPWCAPTVQTRTWSAAELRDKFVRKVLMEEE</sequence>
<proteinExistence type="predicted"/>
<name>A0A7U2EYE2_PHANO</name>
<protein>
    <submittedName>
        <fullName evidence="1">Uncharacterized protein</fullName>
    </submittedName>
</protein>
<dbReference type="AlphaFoldDB" id="A0A7U2EYE2"/>
<gene>
    <name evidence="1" type="ORF">JI435_407190</name>
</gene>